<feature type="region of interest" description="Disordered" evidence="1">
    <location>
        <begin position="124"/>
        <end position="192"/>
    </location>
</feature>
<keyword evidence="2" id="KW-0812">Transmembrane</keyword>
<dbReference type="NCBIfam" id="NF040603">
    <property type="entry name" value="choice_anch_P"/>
    <property type="match status" value="1"/>
</dbReference>
<dbReference type="AlphaFoldDB" id="A0A852RJI0"/>
<keyword evidence="5" id="KW-1185">Reference proteome</keyword>
<dbReference type="Proteomes" id="UP000582231">
    <property type="component" value="Unassembled WGS sequence"/>
</dbReference>
<dbReference type="RefSeq" id="WP_179726998.1">
    <property type="nucleotide sequence ID" value="NZ_BAABEF010000001.1"/>
</dbReference>
<feature type="region of interest" description="Disordered" evidence="1">
    <location>
        <begin position="212"/>
        <end position="231"/>
    </location>
</feature>
<feature type="compositionally biased region" description="Low complexity" evidence="1">
    <location>
        <begin position="216"/>
        <end position="231"/>
    </location>
</feature>
<dbReference type="PROSITE" id="PS51318">
    <property type="entry name" value="TAT"/>
    <property type="match status" value="1"/>
</dbReference>
<feature type="signal peptide" evidence="3">
    <location>
        <begin position="1"/>
        <end position="27"/>
    </location>
</feature>
<dbReference type="InterPro" id="IPR006311">
    <property type="entry name" value="TAT_signal"/>
</dbReference>
<accession>A0A852RJI0</accession>
<evidence type="ECO:0000256" key="1">
    <source>
        <dbReference type="SAM" id="MobiDB-lite"/>
    </source>
</evidence>
<proteinExistence type="predicted"/>
<gene>
    <name evidence="4" type="ORF">BJ958_002344</name>
</gene>
<reference evidence="4 5" key="1">
    <citation type="submission" date="2020-07" db="EMBL/GenBank/DDBJ databases">
        <title>Sequencing the genomes of 1000 actinobacteria strains.</title>
        <authorList>
            <person name="Klenk H.-P."/>
        </authorList>
    </citation>
    <scope>NUCLEOTIDE SEQUENCE [LARGE SCALE GENOMIC DNA]</scope>
    <source>
        <strain evidence="4 5">DSM 19082</strain>
    </source>
</reference>
<feature type="transmembrane region" description="Helical" evidence="2">
    <location>
        <begin position="501"/>
        <end position="522"/>
    </location>
</feature>
<sequence>MKSPRPTRSTIRTFVAGGMVGSLALLAAGPTATPASADDGGSTQSAPYGGYTTLAWSAPIRVEMFEPSIPIPVDAGQAQVEFDMGYSKVKADSGESRGRASLFWPGDPVGEGLKTFGEQLGLPPTPLTENGYPMQVNSQYPGDTPTQKDESIPGAVMTTTSGDGTASAETGFSPDGTVLGPDGATADPSQKSGLMDLLTGLTGMLTGGGLGGGLPGAAPTGTASAPTTRASAPGLPPQLAALIDVDGYVSTSKMEAKDSKVVGVSRATLGEIRLLGGLITLGGVETVAKTTSDGTTGTATGSATWGTMAIAGQEFGIGPDGAIAMGKTTPIPGLNQLPLDALKALGVTIEIPQQVRTVDGDAGTSMSQGLRITIDTKLLSPLLKALPTNVLGELIPAQAGPLKGVVSGLSNLAPKVVVTLGVARAEVDTVPPIDISAPPPAAAEAAPPAAAAQAPAPAAGGVGVPSAATPVPVGAAPSAGAAPTGDLVDAAPAGAGLPELFSIPGMLLVAAFALAAVAGSWFRRLGAAALGIGASCPHGLDSGLPDLRKA</sequence>
<organism evidence="4 5">
    <name type="scientific">Nocardioides kongjuensis</name>
    <dbReference type="NCBI Taxonomy" id="349522"/>
    <lineage>
        <taxon>Bacteria</taxon>
        <taxon>Bacillati</taxon>
        <taxon>Actinomycetota</taxon>
        <taxon>Actinomycetes</taxon>
        <taxon>Propionibacteriales</taxon>
        <taxon>Nocardioidaceae</taxon>
        <taxon>Nocardioides</taxon>
    </lineage>
</organism>
<feature type="compositionally biased region" description="Polar residues" evidence="1">
    <location>
        <begin position="157"/>
        <end position="170"/>
    </location>
</feature>
<feature type="chain" id="PRO_5039642844" description="Choice-of-anchor G family protein" evidence="3">
    <location>
        <begin position="28"/>
        <end position="550"/>
    </location>
</feature>
<dbReference type="EMBL" id="JACCBF010000001">
    <property type="protein sequence ID" value="NYD30798.1"/>
    <property type="molecule type" value="Genomic_DNA"/>
</dbReference>
<evidence type="ECO:0000256" key="2">
    <source>
        <dbReference type="SAM" id="Phobius"/>
    </source>
</evidence>
<evidence type="ECO:0000313" key="5">
    <source>
        <dbReference type="Proteomes" id="UP000582231"/>
    </source>
</evidence>
<name>A0A852RJI0_9ACTN</name>
<evidence type="ECO:0008006" key="6">
    <source>
        <dbReference type="Google" id="ProtNLM"/>
    </source>
</evidence>
<keyword evidence="3" id="KW-0732">Signal</keyword>
<keyword evidence="2" id="KW-1133">Transmembrane helix</keyword>
<evidence type="ECO:0000313" key="4">
    <source>
        <dbReference type="EMBL" id="NYD30798.1"/>
    </source>
</evidence>
<comment type="caution">
    <text evidence="4">The sequence shown here is derived from an EMBL/GenBank/DDBJ whole genome shotgun (WGS) entry which is preliminary data.</text>
</comment>
<protein>
    <recommendedName>
        <fullName evidence="6">Choice-of-anchor G family protein</fullName>
    </recommendedName>
</protein>
<feature type="compositionally biased region" description="Polar residues" evidence="1">
    <location>
        <begin position="135"/>
        <end position="145"/>
    </location>
</feature>
<evidence type="ECO:0000256" key="3">
    <source>
        <dbReference type="SAM" id="SignalP"/>
    </source>
</evidence>
<keyword evidence="2" id="KW-0472">Membrane</keyword>